<dbReference type="Proteomes" id="UP000028488">
    <property type="component" value="Chromosome"/>
</dbReference>
<dbReference type="RefSeq" id="WP_037232241.1">
    <property type="nucleotide sequence ID" value="NZ_CP008947.1"/>
</dbReference>
<reference evidence="1 2" key="1">
    <citation type="submission" date="2014-07" db="EMBL/GenBank/DDBJ databases">
        <title>Genome Sequence of Rhodococcus opacus Strain R7, a Biodegrader of Mono- and Polycyclic Aromatic Hydrocarbons.</title>
        <authorList>
            <person name="Di Gennaro P."/>
            <person name="Zampolli J."/>
            <person name="Presti I."/>
            <person name="Cappelletti M."/>
            <person name="D'Ursi P."/>
            <person name="Orro A."/>
            <person name="Mezzelani A."/>
            <person name="Milanesi L."/>
        </authorList>
    </citation>
    <scope>NUCLEOTIDE SEQUENCE [LARGE SCALE GENOMIC DNA]</scope>
    <source>
        <strain evidence="1 2">R7</strain>
    </source>
</reference>
<sequence length="150" mass="16564">MVRRTGRVLPPWYLAHVNKVIVGLHRLGVPMPMPALTVPGRKTGALRSTPVSPYEVDGRRYVVAGYAESDWAKNARAAGRGELARGRRRERVRLVALPVSERGRILREFPARVPHGVTMFLKAGTVANSSPEAFAAAADRCEVFRIEPLE</sequence>
<evidence type="ECO:0000313" key="2">
    <source>
        <dbReference type="Proteomes" id="UP000028488"/>
    </source>
</evidence>
<dbReference type="GO" id="GO:0016491">
    <property type="term" value="F:oxidoreductase activity"/>
    <property type="evidence" value="ECO:0007669"/>
    <property type="project" value="InterPro"/>
</dbReference>
<dbReference type="EMBL" id="CP008947">
    <property type="protein sequence ID" value="AII03791.1"/>
    <property type="molecule type" value="Genomic_DNA"/>
</dbReference>
<gene>
    <name evidence="1" type="ORF">EP51_03850</name>
</gene>
<proteinExistence type="predicted"/>
<dbReference type="AlphaFoldDB" id="A0A076EDQ9"/>
<organism evidence="1 2">
    <name type="scientific">Rhodococcus opacus</name>
    <name type="common">Nocardia opaca</name>
    <dbReference type="NCBI Taxonomy" id="37919"/>
    <lineage>
        <taxon>Bacteria</taxon>
        <taxon>Bacillati</taxon>
        <taxon>Actinomycetota</taxon>
        <taxon>Actinomycetes</taxon>
        <taxon>Mycobacteriales</taxon>
        <taxon>Nocardiaceae</taxon>
        <taxon>Rhodococcus</taxon>
    </lineage>
</organism>
<protein>
    <recommendedName>
        <fullName evidence="3">Deazaflavin-dependent oxidoreductase (Nitroreductase family)</fullName>
    </recommendedName>
</protein>
<dbReference type="eggNOG" id="ENOG5033ZQJ">
    <property type="taxonomic scope" value="Bacteria"/>
</dbReference>
<name>A0A076EDQ9_RHOOP</name>
<evidence type="ECO:0000313" key="1">
    <source>
        <dbReference type="EMBL" id="AII03791.1"/>
    </source>
</evidence>
<accession>A0A076EDQ9</accession>
<dbReference type="Gene3D" id="2.30.110.10">
    <property type="entry name" value="Electron Transport, Fmn-binding Protein, Chain A"/>
    <property type="match status" value="1"/>
</dbReference>
<dbReference type="InterPro" id="IPR004378">
    <property type="entry name" value="F420H2_quin_Rdtase"/>
</dbReference>
<dbReference type="InterPro" id="IPR012349">
    <property type="entry name" value="Split_barrel_FMN-bd"/>
</dbReference>
<dbReference type="Pfam" id="PF04075">
    <property type="entry name" value="F420H2_quin_red"/>
    <property type="match status" value="1"/>
</dbReference>
<evidence type="ECO:0008006" key="3">
    <source>
        <dbReference type="Google" id="ProtNLM"/>
    </source>
</evidence>